<dbReference type="Proteomes" id="UP000265618">
    <property type="component" value="Unassembled WGS sequence"/>
</dbReference>
<dbReference type="AlphaFoldDB" id="A0A9K3D6B6"/>
<keyword evidence="3" id="KW-1185">Reference proteome</keyword>
<organism evidence="2 3">
    <name type="scientific">Kipferlia bialata</name>
    <dbReference type="NCBI Taxonomy" id="797122"/>
    <lineage>
        <taxon>Eukaryota</taxon>
        <taxon>Metamonada</taxon>
        <taxon>Carpediemonas-like organisms</taxon>
        <taxon>Kipferlia</taxon>
    </lineage>
</organism>
<sequence>MHIPSWTIHACVTILLLSFAVGVHWNSVKVQWNPLQSVTSWVANTCREELDRSKSVADGATYVSGTEAFRGTWTGSDFIVFDFDGVSGDAYLFVSDEEDEDSDIAVDIHPLEAIM</sequence>
<accession>A0A9K3D6B6</accession>
<reference evidence="2 3" key="1">
    <citation type="journal article" date="2018" name="PLoS ONE">
        <title>The draft genome of Kipferlia bialata reveals reductive genome evolution in fornicate parasites.</title>
        <authorList>
            <person name="Tanifuji G."/>
            <person name="Takabayashi S."/>
            <person name="Kume K."/>
            <person name="Takagi M."/>
            <person name="Nakayama T."/>
            <person name="Kamikawa R."/>
            <person name="Inagaki Y."/>
            <person name="Hashimoto T."/>
        </authorList>
    </citation>
    <scope>NUCLEOTIDE SEQUENCE [LARGE SCALE GENOMIC DNA]</scope>
    <source>
        <strain evidence="2">NY0173</strain>
    </source>
</reference>
<feature type="transmembrane region" description="Helical" evidence="1">
    <location>
        <begin position="6"/>
        <end position="25"/>
    </location>
</feature>
<comment type="caution">
    <text evidence="2">The sequence shown here is derived from an EMBL/GenBank/DDBJ whole genome shotgun (WGS) entry which is preliminary data.</text>
</comment>
<keyword evidence="1" id="KW-0472">Membrane</keyword>
<protein>
    <submittedName>
        <fullName evidence="2">Uncharacterized protein</fullName>
    </submittedName>
</protein>
<evidence type="ECO:0000256" key="1">
    <source>
        <dbReference type="SAM" id="Phobius"/>
    </source>
</evidence>
<gene>
    <name evidence="2" type="ORF">KIPB_011332</name>
</gene>
<name>A0A9K3D6B6_9EUKA</name>
<evidence type="ECO:0000313" key="3">
    <source>
        <dbReference type="Proteomes" id="UP000265618"/>
    </source>
</evidence>
<keyword evidence="1" id="KW-1133">Transmembrane helix</keyword>
<keyword evidence="1" id="KW-0812">Transmembrane</keyword>
<dbReference type="EMBL" id="BDIP01004569">
    <property type="protein sequence ID" value="GIQ88971.1"/>
    <property type="molecule type" value="Genomic_DNA"/>
</dbReference>
<evidence type="ECO:0000313" key="2">
    <source>
        <dbReference type="EMBL" id="GIQ88971.1"/>
    </source>
</evidence>
<proteinExistence type="predicted"/>